<dbReference type="InterPro" id="IPR001611">
    <property type="entry name" value="Leu-rich_rpt"/>
</dbReference>
<evidence type="ECO:0000256" key="1">
    <source>
        <dbReference type="ARBA" id="ARBA00022729"/>
    </source>
</evidence>
<dbReference type="EMBL" id="OU895880">
    <property type="protein sequence ID" value="CAG9810294.1"/>
    <property type="molecule type" value="Genomic_DNA"/>
</dbReference>
<gene>
    <name evidence="3" type="ORF">CHIRRI_LOCUS13111</name>
</gene>
<dbReference type="GO" id="GO:0005615">
    <property type="term" value="C:extracellular space"/>
    <property type="evidence" value="ECO:0007669"/>
    <property type="project" value="TreeGrafter"/>
</dbReference>
<dbReference type="InterPro" id="IPR032675">
    <property type="entry name" value="LRR_dom_sf"/>
</dbReference>
<proteinExistence type="predicted"/>
<accession>A0A9N9S2W5</accession>
<dbReference type="PANTHER" id="PTHR24373:SF398">
    <property type="entry name" value="LEUCINE-RICH REPEAT-CONTAINING G-PROTEIN COUPLED RECEPTOR 6"/>
    <property type="match status" value="1"/>
</dbReference>
<organism evidence="3 4">
    <name type="scientific">Chironomus riparius</name>
    <dbReference type="NCBI Taxonomy" id="315576"/>
    <lineage>
        <taxon>Eukaryota</taxon>
        <taxon>Metazoa</taxon>
        <taxon>Ecdysozoa</taxon>
        <taxon>Arthropoda</taxon>
        <taxon>Hexapoda</taxon>
        <taxon>Insecta</taxon>
        <taxon>Pterygota</taxon>
        <taxon>Neoptera</taxon>
        <taxon>Endopterygota</taxon>
        <taxon>Diptera</taxon>
        <taxon>Nematocera</taxon>
        <taxon>Chironomoidea</taxon>
        <taxon>Chironomidae</taxon>
        <taxon>Chironominae</taxon>
        <taxon>Chironomus</taxon>
    </lineage>
</organism>
<reference evidence="3" key="2">
    <citation type="submission" date="2022-10" db="EMBL/GenBank/DDBJ databases">
        <authorList>
            <consortium name="ENA_rothamsted_submissions"/>
            <consortium name="culmorum"/>
            <person name="King R."/>
        </authorList>
    </citation>
    <scope>NUCLEOTIDE SEQUENCE</scope>
</reference>
<dbReference type="InterPro" id="IPR050328">
    <property type="entry name" value="Dev_Immune_Receptor"/>
</dbReference>
<evidence type="ECO:0000313" key="3">
    <source>
        <dbReference type="EMBL" id="CAG9810294.1"/>
    </source>
</evidence>
<dbReference type="SUPFAM" id="SSF52058">
    <property type="entry name" value="L domain-like"/>
    <property type="match status" value="1"/>
</dbReference>
<reference evidence="3" key="1">
    <citation type="submission" date="2022-01" db="EMBL/GenBank/DDBJ databases">
        <authorList>
            <person name="King R."/>
        </authorList>
    </citation>
    <scope>NUCLEOTIDE SEQUENCE</scope>
</reference>
<evidence type="ECO:0000313" key="4">
    <source>
        <dbReference type="Proteomes" id="UP001153620"/>
    </source>
</evidence>
<feature type="signal peptide" evidence="2">
    <location>
        <begin position="1"/>
        <end position="17"/>
    </location>
</feature>
<name>A0A9N9S2W5_9DIPT</name>
<sequence length="295" mass="34264">MWNWLVNLTVLVQLTASIEPFHEVALKCESTSEINNEDIAYIACSMENVTSSSNQVTVTSMNLSMDELKKLNMSIYIDIVGNGNYPEYFPKNLGKIINGTGGFTYKNTPLKYISRADFKDFAPDLYLIILEDNKIEEIPFDTFYDLPDLIYLDVRDNKLTSLAPNMFANSPAFHTLIIESNEITELHPDLFKNCPEFYVLYAEFNKIEEFHESLFINNPNMTVISMRHNKIQNIPIDFTKFKHLDVADFTHNGGTCDTMYFSFEPYDEHYDKNEQKKWIKTVPEFQQKIEEVCRA</sequence>
<dbReference type="PANTHER" id="PTHR24373">
    <property type="entry name" value="SLIT RELATED LEUCINE-RICH REPEAT NEURONAL PROTEIN"/>
    <property type="match status" value="1"/>
</dbReference>
<evidence type="ECO:0000256" key="2">
    <source>
        <dbReference type="SAM" id="SignalP"/>
    </source>
</evidence>
<protein>
    <submittedName>
        <fullName evidence="3">Uncharacterized protein</fullName>
    </submittedName>
</protein>
<feature type="chain" id="PRO_5040141537" evidence="2">
    <location>
        <begin position="18"/>
        <end position="295"/>
    </location>
</feature>
<dbReference type="Gene3D" id="3.80.10.10">
    <property type="entry name" value="Ribonuclease Inhibitor"/>
    <property type="match status" value="1"/>
</dbReference>
<dbReference type="AlphaFoldDB" id="A0A9N9S2W5"/>
<dbReference type="GO" id="GO:0031012">
    <property type="term" value="C:extracellular matrix"/>
    <property type="evidence" value="ECO:0007669"/>
    <property type="project" value="TreeGrafter"/>
</dbReference>
<keyword evidence="1 2" id="KW-0732">Signal</keyword>
<dbReference type="OrthoDB" id="676979at2759"/>
<dbReference type="Proteomes" id="UP001153620">
    <property type="component" value="Chromosome 4"/>
</dbReference>
<keyword evidence="4" id="KW-1185">Reference proteome</keyword>
<dbReference type="Pfam" id="PF13855">
    <property type="entry name" value="LRR_8"/>
    <property type="match status" value="1"/>
</dbReference>